<dbReference type="InterPro" id="IPR007833">
    <property type="entry name" value="Capsule_polysaccharide_synth"/>
</dbReference>
<reference evidence="1" key="1">
    <citation type="journal article" date="2008" name="Proc. Natl. Acad. Sci. U.S.A.">
        <title>Whole-genome comparison of disease and carriage strains provides insights into virulence evolution in Neisseria meningitidis.</title>
        <authorList>
            <person name="Schoen C."/>
            <person name="Blom J."/>
            <person name="Claus H."/>
            <person name="Schramm-Glueck A."/>
            <person name="Brandt P."/>
            <person name="Mueller T."/>
            <person name="Goesmann A."/>
            <person name="Joseph B."/>
            <person name="Konietzny S."/>
            <person name="Kurzai O."/>
            <person name="Schmitt C."/>
            <person name="Friedrich T."/>
            <person name="Linke B."/>
            <person name="Vogel U."/>
            <person name="Frosch M."/>
        </authorList>
    </citation>
    <scope>NUCLEOTIDE SEQUENCE</scope>
    <source>
        <strain evidence="1">Alpha275</strain>
    </source>
</reference>
<evidence type="ECO:0000313" key="1">
    <source>
        <dbReference type="EMBL" id="CBA09669.1"/>
    </source>
</evidence>
<dbReference type="AlphaFoldDB" id="C6SMD4"/>
<name>C6SMD4_NEIME</name>
<organism evidence="1">
    <name type="scientific">Neisseria meningitidis alpha275</name>
    <dbReference type="NCBI Taxonomy" id="295996"/>
    <lineage>
        <taxon>Bacteria</taxon>
        <taxon>Pseudomonadati</taxon>
        <taxon>Pseudomonadota</taxon>
        <taxon>Betaproteobacteria</taxon>
        <taxon>Neisseriales</taxon>
        <taxon>Neisseriaceae</taxon>
        <taxon>Neisseria</taxon>
    </lineage>
</organism>
<accession>C6SMD4</accession>
<dbReference type="EMBL" id="AM889138">
    <property type="protein sequence ID" value="CBA09669.1"/>
    <property type="molecule type" value="Genomic_DNA"/>
</dbReference>
<gene>
    <name evidence="1" type="primary">lipA3</name>
    <name evidence="1" type="ORF">NMW_2113</name>
</gene>
<protein>
    <submittedName>
        <fullName evidence="1">Capsular polysaccharide export protein</fullName>
    </submittedName>
</protein>
<proteinExistence type="predicted"/>
<dbReference type="GO" id="GO:0015774">
    <property type="term" value="P:polysaccharide transport"/>
    <property type="evidence" value="ECO:0007669"/>
    <property type="project" value="InterPro"/>
</dbReference>
<sequence>MRHFCAGKPLTTFGLPWYAGWGVSDDRHPEINRLVQTQRRATRNLLQLFAAAYLQYSRYLNPNTGEAGSLFDVIDYLATVKRKNDKLRGELYCVGMSLWKRAVAKPFFNVPSCRLKFISSTQKLARVKLSDDARILAWGNGKEAIVRFAEQHHIPLLRMEDGFIRSVGLGSNLVPPLSLVTDDMSIYFNAETPSRLEYILQNQNFDDQDFQTALKLQKMLTENHISKYNVGSSDFTAPSTDKTVILVPGQVEDDASIRYGSPQIYRNLDLLRTVRERNPNAYIIYKPHPDVVSGNRIGHISPEDAARYADQTAEQADILTCLQYADEIHTMTSLTGFEALLRGKKVSCYGLPFYAGWGLTQDLLPIPRRSRRLELWQLIAGTLIHYPDYIHPETHQAINAETAAQILIRQKNMQKNNNGLHRGCFAKKLGKIKQLYRSFK</sequence>
<dbReference type="GO" id="GO:0000271">
    <property type="term" value="P:polysaccharide biosynthetic process"/>
    <property type="evidence" value="ECO:0007669"/>
    <property type="project" value="InterPro"/>
</dbReference>
<dbReference type="CDD" id="cd16439">
    <property type="entry name" value="beta_Kdo_transferase_KpsC_2"/>
    <property type="match status" value="1"/>
</dbReference>
<dbReference type="Pfam" id="PF05159">
    <property type="entry name" value="Capsule_synth"/>
    <property type="match status" value="3"/>
</dbReference>